<dbReference type="VEuPathDB" id="FungiDB:BDV34DRAFT_22854"/>
<dbReference type="EMBL" id="ML735053">
    <property type="protein sequence ID" value="KAB8200089.1"/>
    <property type="molecule type" value="Genomic_DNA"/>
</dbReference>
<sequence>MGIAIAVRSVDISAYGLVLYHEPWGEGIGQPEYLRGSRGRYPFVVRSRDDGAFDLVGGCYLWFCSTGVPIKIDPEAKEINPGTQHQY</sequence>
<accession>A0A5N6D583</accession>
<evidence type="ECO:0000313" key="1">
    <source>
        <dbReference type="EMBL" id="KAB8200089.1"/>
    </source>
</evidence>
<proteinExistence type="predicted"/>
<keyword evidence="2" id="KW-1185">Reference proteome</keyword>
<protein>
    <submittedName>
        <fullName evidence="1">Uncharacterized protein</fullName>
    </submittedName>
</protein>
<organism evidence="1 2">
    <name type="scientific">Aspergillus parasiticus</name>
    <dbReference type="NCBI Taxonomy" id="5067"/>
    <lineage>
        <taxon>Eukaryota</taxon>
        <taxon>Fungi</taxon>
        <taxon>Dikarya</taxon>
        <taxon>Ascomycota</taxon>
        <taxon>Pezizomycotina</taxon>
        <taxon>Eurotiomycetes</taxon>
        <taxon>Eurotiomycetidae</taxon>
        <taxon>Eurotiales</taxon>
        <taxon>Aspergillaceae</taxon>
        <taxon>Aspergillus</taxon>
        <taxon>Aspergillus subgen. Circumdati</taxon>
    </lineage>
</organism>
<gene>
    <name evidence="1" type="ORF">BDV34DRAFT_22854</name>
</gene>
<dbReference type="Proteomes" id="UP000326532">
    <property type="component" value="Unassembled WGS sequence"/>
</dbReference>
<dbReference type="AlphaFoldDB" id="A0A5N6D583"/>
<name>A0A5N6D583_ASPPA</name>
<reference evidence="1 2" key="1">
    <citation type="submission" date="2019-04" db="EMBL/GenBank/DDBJ databases">
        <title>Fungal friends and foes A comparative genomics study of 23 Aspergillus species from section Flavi.</title>
        <authorList>
            <consortium name="DOE Joint Genome Institute"/>
            <person name="Kjaerbolling I."/>
            <person name="Vesth T.C."/>
            <person name="Frisvad J.C."/>
            <person name="Nybo J.L."/>
            <person name="Theobald S."/>
            <person name="Kildgaard S."/>
            <person name="Petersen T.I."/>
            <person name="Kuo A."/>
            <person name="Sato A."/>
            <person name="Lyhne E.K."/>
            <person name="Kogle M.E."/>
            <person name="Wiebenga A."/>
            <person name="Kun R.S."/>
            <person name="Lubbers R.J."/>
            <person name="Makela M.R."/>
            <person name="Barry K."/>
            <person name="Chovatia M."/>
            <person name="Clum A."/>
            <person name="Daum C."/>
            <person name="Haridas S."/>
            <person name="He G."/>
            <person name="LaButti K."/>
            <person name="Lipzen A."/>
            <person name="Mondo S."/>
            <person name="Pangilinan J."/>
            <person name="Riley R."/>
            <person name="Salamov A."/>
            <person name="Simmons B.A."/>
            <person name="Magnuson J.K."/>
            <person name="Henrissat B."/>
            <person name="Mortensen U.H."/>
            <person name="Larsen T.O."/>
            <person name="De vries R.P."/>
            <person name="Grigoriev I.V."/>
            <person name="Machida M."/>
            <person name="Baker S.E."/>
            <person name="Andersen M.R."/>
        </authorList>
    </citation>
    <scope>NUCLEOTIDE SEQUENCE [LARGE SCALE GENOMIC DNA]</scope>
    <source>
        <strain evidence="1 2">CBS 117618</strain>
    </source>
</reference>
<evidence type="ECO:0000313" key="2">
    <source>
        <dbReference type="Proteomes" id="UP000326532"/>
    </source>
</evidence>